<proteinExistence type="predicted"/>
<dbReference type="Gene3D" id="1.10.287.110">
    <property type="entry name" value="DnaJ domain"/>
    <property type="match status" value="1"/>
</dbReference>
<dbReference type="SMART" id="SM00271">
    <property type="entry name" value="DnaJ"/>
    <property type="match status" value="1"/>
</dbReference>
<name>A0ABS2L5R9_9MICO</name>
<dbReference type="EMBL" id="JAFBBU010000001">
    <property type="protein sequence ID" value="MBM7472423.1"/>
    <property type="molecule type" value="Genomic_DNA"/>
</dbReference>
<organism evidence="3 4">
    <name type="scientific">Subtercola frigoramans</name>
    <dbReference type="NCBI Taxonomy" id="120298"/>
    <lineage>
        <taxon>Bacteria</taxon>
        <taxon>Bacillati</taxon>
        <taxon>Actinomycetota</taxon>
        <taxon>Actinomycetes</taxon>
        <taxon>Micrococcales</taxon>
        <taxon>Microbacteriaceae</taxon>
        <taxon>Subtercola</taxon>
    </lineage>
</organism>
<dbReference type="RefSeq" id="WP_205109157.1">
    <property type="nucleotide sequence ID" value="NZ_BAAAHT010000013.1"/>
</dbReference>
<dbReference type="InterPro" id="IPR050817">
    <property type="entry name" value="DjlA_DnaK_co-chaperone"/>
</dbReference>
<accession>A0ABS2L5R9</accession>
<dbReference type="PANTHER" id="PTHR24074">
    <property type="entry name" value="CO-CHAPERONE PROTEIN DJLA"/>
    <property type="match status" value="1"/>
</dbReference>
<evidence type="ECO:0000313" key="4">
    <source>
        <dbReference type="Proteomes" id="UP000776164"/>
    </source>
</evidence>
<dbReference type="Pfam" id="PF00226">
    <property type="entry name" value="DnaJ"/>
    <property type="match status" value="1"/>
</dbReference>
<dbReference type="InterPro" id="IPR036869">
    <property type="entry name" value="J_dom_sf"/>
</dbReference>
<feature type="region of interest" description="Disordered" evidence="1">
    <location>
        <begin position="1"/>
        <end position="24"/>
    </location>
</feature>
<comment type="caution">
    <text evidence="3">The sequence shown here is derived from an EMBL/GenBank/DDBJ whole genome shotgun (WGS) entry which is preliminary data.</text>
</comment>
<dbReference type="PRINTS" id="PR00625">
    <property type="entry name" value="JDOMAIN"/>
</dbReference>
<sequence length="333" mass="35163">MPESPAAQSAYDVLGVSPTSTEDELRRAYRLRLRETHPDTGGSAIQFQAVQAAWSRIGTAADRAIYDAGSGNRFDRSGGPGPAGGAGGDSAGSPGAGMGGRASGASRGTPSTLKARSFGHPGGDERVHYLTLIREWVGRGVELTDPYDPALVRSAPREIRRWLAKAIAEEETARIVSTMGIGFTVWNNVLVGRTGENVDHVVLGPAGLFAIASHDWGSEVRLSKSELVGDDIADDEDPLRSLGQSARMLSKSLGVTFTALVVVVPDDDLAVGCAQVERGRLAGAVVVRRSVLPQLLRNGVSGVVPGGRGGEERASVDRIFELRSRLQDSIRFV</sequence>
<protein>
    <recommendedName>
        <fullName evidence="2">J domain-containing protein</fullName>
    </recommendedName>
</protein>
<gene>
    <name evidence="3" type="ORF">JOE66_002057</name>
</gene>
<evidence type="ECO:0000313" key="3">
    <source>
        <dbReference type="EMBL" id="MBM7472423.1"/>
    </source>
</evidence>
<reference evidence="3 4" key="1">
    <citation type="submission" date="2021-01" db="EMBL/GenBank/DDBJ databases">
        <title>Sequencing the genomes of 1000 actinobacteria strains.</title>
        <authorList>
            <person name="Klenk H.-P."/>
        </authorList>
    </citation>
    <scope>NUCLEOTIDE SEQUENCE [LARGE SCALE GENOMIC DNA]</scope>
    <source>
        <strain evidence="3 4">DSM 13057</strain>
    </source>
</reference>
<dbReference type="Pfam" id="PF08378">
    <property type="entry name" value="NERD"/>
    <property type="match status" value="1"/>
</dbReference>
<dbReference type="InterPro" id="IPR001623">
    <property type="entry name" value="DnaJ_domain"/>
</dbReference>
<dbReference type="SUPFAM" id="SSF46565">
    <property type="entry name" value="Chaperone J-domain"/>
    <property type="match status" value="1"/>
</dbReference>
<evidence type="ECO:0000259" key="2">
    <source>
        <dbReference type="PROSITE" id="PS50076"/>
    </source>
</evidence>
<dbReference type="PROSITE" id="PS50076">
    <property type="entry name" value="DNAJ_2"/>
    <property type="match status" value="1"/>
</dbReference>
<dbReference type="Proteomes" id="UP000776164">
    <property type="component" value="Unassembled WGS sequence"/>
</dbReference>
<feature type="compositionally biased region" description="Gly residues" evidence="1">
    <location>
        <begin position="78"/>
        <end position="102"/>
    </location>
</feature>
<evidence type="ECO:0000256" key="1">
    <source>
        <dbReference type="SAM" id="MobiDB-lite"/>
    </source>
</evidence>
<feature type="region of interest" description="Disordered" evidence="1">
    <location>
        <begin position="71"/>
        <end position="120"/>
    </location>
</feature>
<feature type="domain" description="J" evidence="2">
    <location>
        <begin position="9"/>
        <end position="70"/>
    </location>
</feature>
<dbReference type="InterPro" id="IPR011528">
    <property type="entry name" value="NERD"/>
</dbReference>
<keyword evidence="4" id="KW-1185">Reference proteome</keyword>